<feature type="compositionally biased region" description="Polar residues" evidence="10">
    <location>
        <begin position="302"/>
        <end position="314"/>
    </location>
</feature>
<sequence length="792" mass="87970">MAIESPTKLGNNIVVIGIDKDKSSQWAVRWAVEHLLKGKNSNVVLVHVKTHNIPPEVEPAPLSERAPSDSELQQLFLPYRGFCARKGYDAHEVVLQDVDITNALVNYIDKNSIGTVVVGASTRNALTRRFKQTDVPTSLTKAAPEFCTVYVISKGKVQSVRCSSTYNALRTSANSRSSPINNYSRFYFANNSPSNAGSSITDNSSVSSGSSYMNSQVDSPTAEFDPMMTETPDDLSSDSSMVSYYHARLNNMLGQPPTHPLRSNSFDENSRNSYSRESRKSDEMDHLPYYNEGARTPGRFTRSPSPLSPTFKNSPSPPTRFMPSHDTRAGGRGNHLTYMKSMLSDGSSYNSSCSNGSFQLGEYSHDQSSYASTISDNSFTTNFVTEDELDAEIDRLKLAAQKAMDLYQLVTEQAATTKHQADDILNREEEHTIEDIKVARQAAMLVAELERLKAKAAMDAELMSERLTELETEKSKFEQQRDENSENKKTATTSDLSMSMSMTHQVYSFKEIEVATNYFSASQQIGEGGYGPVYRGILNHTPVAIKVLRPDVSQGLEQFEKEIEVLGRIRHPNMVLLLGACPQHGCLIYEYMDNGSLEDRLFRKNNTSPIPWQSRFKIAAEIATALLFLHEAKPKPMVHRDLKPANILLDANYTSKISDVGLARLVPPSIANEMTQYHMTAAAGTFCYIDPEYQQTGLLGTKSDVYSLGVMLLQLITAKPAMALAYNIEEAIETGEFADMLDPVIPNWPVEQALSLAQLALQCCELRKKDRPDLGSVVLPELNRLRDFASCS</sequence>
<evidence type="ECO:0000256" key="5">
    <source>
        <dbReference type="ARBA" id="ARBA00022777"/>
    </source>
</evidence>
<evidence type="ECO:0000259" key="11">
    <source>
        <dbReference type="PROSITE" id="PS50011"/>
    </source>
</evidence>
<dbReference type="Gene3D" id="3.40.50.620">
    <property type="entry name" value="HUPs"/>
    <property type="match status" value="1"/>
</dbReference>
<dbReference type="Gene3D" id="3.30.200.20">
    <property type="entry name" value="Phosphorylase Kinase, domain 1"/>
    <property type="match status" value="1"/>
</dbReference>
<dbReference type="InterPro" id="IPR014729">
    <property type="entry name" value="Rossmann-like_a/b/a_fold"/>
</dbReference>
<feature type="compositionally biased region" description="Low complexity" evidence="10">
    <location>
        <begin position="198"/>
        <end position="215"/>
    </location>
</feature>
<dbReference type="Pfam" id="PF00582">
    <property type="entry name" value="Usp"/>
    <property type="match status" value="1"/>
</dbReference>
<feature type="region of interest" description="Disordered" evidence="10">
    <location>
        <begin position="251"/>
        <end position="319"/>
    </location>
</feature>
<comment type="catalytic activity">
    <reaction evidence="8">
        <text>L-threonyl-[protein] + ATP = O-phospho-L-threonyl-[protein] + ADP + H(+)</text>
        <dbReference type="Rhea" id="RHEA:46608"/>
        <dbReference type="Rhea" id="RHEA-COMP:11060"/>
        <dbReference type="Rhea" id="RHEA-COMP:11605"/>
        <dbReference type="ChEBI" id="CHEBI:15378"/>
        <dbReference type="ChEBI" id="CHEBI:30013"/>
        <dbReference type="ChEBI" id="CHEBI:30616"/>
        <dbReference type="ChEBI" id="CHEBI:61977"/>
        <dbReference type="ChEBI" id="CHEBI:456216"/>
        <dbReference type="EC" id="2.7.11.1"/>
    </reaction>
</comment>
<dbReference type="EMBL" id="JBDFQZ010000001">
    <property type="protein sequence ID" value="KAK9755978.1"/>
    <property type="molecule type" value="Genomic_DNA"/>
</dbReference>
<keyword evidence="3" id="KW-0808">Transferase</keyword>
<evidence type="ECO:0000256" key="9">
    <source>
        <dbReference type="ARBA" id="ARBA00048679"/>
    </source>
</evidence>
<keyword evidence="2" id="KW-0723">Serine/threonine-protein kinase</keyword>
<evidence type="ECO:0000256" key="2">
    <source>
        <dbReference type="ARBA" id="ARBA00022527"/>
    </source>
</evidence>
<comment type="catalytic activity">
    <reaction evidence="9">
        <text>L-seryl-[protein] + ATP = O-phospho-L-seryl-[protein] + ADP + H(+)</text>
        <dbReference type="Rhea" id="RHEA:17989"/>
        <dbReference type="Rhea" id="RHEA-COMP:9863"/>
        <dbReference type="Rhea" id="RHEA-COMP:11604"/>
        <dbReference type="ChEBI" id="CHEBI:15378"/>
        <dbReference type="ChEBI" id="CHEBI:29999"/>
        <dbReference type="ChEBI" id="CHEBI:30616"/>
        <dbReference type="ChEBI" id="CHEBI:83421"/>
        <dbReference type="ChEBI" id="CHEBI:456216"/>
        <dbReference type="EC" id="2.7.11.1"/>
    </reaction>
</comment>
<dbReference type="Pfam" id="PF07714">
    <property type="entry name" value="PK_Tyr_Ser-Thr"/>
    <property type="match status" value="1"/>
</dbReference>
<evidence type="ECO:0000256" key="3">
    <source>
        <dbReference type="ARBA" id="ARBA00022679"/>
    </source>
</evidence>
<keyword evidence="13" id="KW-1185">Reference proteome</keyword>
<evidence type="ECO:0000313" key="13">
    <source>
        <dbReference type="Proteomes" id="UP001443914"/>
    </source>
</evidence>
<dbReference type="FunFam" id="3.30.200.20:FF:000162">
    <property type="entry name" value="Adenine nucleotide alpha hydrolase-like domain kinase"/>
    <property type="match status" value="1"/>
</dbReference>
<dbReference type="SUPFAM" id="SSF56112">
    <property type="entry name" value="Protein kinase-like (PK-like)"/>
    <property type="match status" value="1"/>
</dbReference>
<evidence type="ECO:0000256" key="6">
    <source>
        <dbReference type="ARBA" id="ARBA00022786"/>
    </source>
</evidence>
<evidence type="ECO:0000256" key="4">
    <source>
        <dbReference type="ARBA" id="ARBA00022741"/>
    </source>
</evidence>
<dbReference type="InterPro" id="IPR008271">
    <property type="entry name" value="Ser/Thr_kinase_AS"/>
</dbReference>
<dbReference type="PROSITE" id="PS50011">
    <property type="entry name" value="PROTEIN_KINASE_DOM"/>
    <property type="match status" value="1"/>
</dbReference>
<protein>
    <recommendedName>
        <fullName evidence="11">Protein kinase domain-containing protein</fullName>
    </recommendedName>
</protein>
<dbReference type="InterPro" id="IPR051348">
    <property type="entry name" value="U-box_ubiquitin_ligases"/>
</dbReference>
<dbReference type="AlphaFoldDB" id="A0AAW1NC11"/>
<organism evidence="12 13">
    <name type="scientific">Saponaria officinalis</name>
    <name type="common">Common soapwort</name>
    <name type="synonym">Lychnis saponaria</name>
    <dbReference type="NCBI Taxonomy" id="3572"/>
    <lineage>
        <taxon>Eukaryota</taxon>
        <taxon>Viridiplantae</taxon>
        <taxon>Streptophyta</taxon>
        <taxon>Embryophyta</taxon>
        <taxon>Tracheophyta</taxon>
        <taxon>Spermatophyta</taxon>
        <taxon>Magnoliopsida</taxon>
        <taxon>eudicotyledons</taxon>
        <taxon>Gunneridae</taxon>
        <taxon>Pentapetalae</taxon>
        <taxon>Caryophyllales</taxon>
        <taxon>Caryophyllaceae</taxon>
        <taxon>Caryophylleae</taxon>
        <taxon>Saponaria</taxon>
    </lineage>
</organism>
<dbReference type="PANTHER" id="PTHR45647:SF51">
    <property type="entry name" value="PROTEIN KINASE SUPERFAMILY PROTEIN"/>
    <property type="match status" value="1"/>
</dbReference>
<evidence type="ECO:0000256" key="8">
    <source>
        <dbReference type="ARBA" id="ARBA00047899"/>
    </source>
</evidence>
<evidence type="ECO:0000256" key="1">
    <source>
        <dbReference type="ARBA" id="ARBA00000900"/>
    </source>
</evidence>
<dbReference type="InterPro" id="IPR006016">
    <property type="entry name" value="UspA"/>
</dbReference>
<accession>A0AAW1NC11</accession>
<dbReference type="Gene3D" id="1.10.510.10">
    <property type="entry name" value="Transferase(Phosphotransferase) domain 1"/>
    <property type="match status" value="1"/>
</dbReference>
<dbReference type="GO" id="GO:0061630">
    <property type="term" value="F:ubiquitin protein ligase activity"/>
    <property type="evidence" value="ECO:0007669"/>
    <property type="project" value="UniProtKB-EC"/>
</dbReference>
<dbReference type="PROSITE" id="PS00108">
    <property type="entry name" value="PROTEIN_KINASE_ST"/>
    <property type="match status" value="1"/>
</dbReference>
<dbReference type="CDD" id="cd14066">
    <property type="entry name" value="STKc_IRAK"/>
    <property type="match status" value="1"/>
</dbReference>
<dbReference type="FunFam" id="1.10.510.10:FF:001023">
    <property type="entry name" value="Os07g0541700 protein"/>
    <property type="match status" value="1"/>
</dbReference>
<reference evidence="12" key="1">
    <citation type="submission" date="2024-03" db="EMBL/GenBank/DDBJ databases">
        <title>WGS assembly of Saponaria officinalis var. Norfolk2.</title>
        <authorList>
            <person name="Jenkins J."/>
            <person name="Shu S."/>
            <person name="Grimwood J."/>
            <person name="Barry K."/>
            <person name="Goodstein D."/>
            <person name="Schmutz J."/>
            <person name="Leebens-Mack J."/>
            <person name="Osbourn A."/>
        </authorList>
    </citation>
    <scope>NUCLEOTIDE SEQUENCE [LARGE SCALE GENOMIC DNA]</scope>
    <source>
        <strain evidence="12">JIC</strain>
    </source>
</reference>
<dbReference type="CDD" id="cd01989">
    <property type="entry name" value="USP_STK_Ubox_N"/>
    <property type="match status" value="1"/>
</dbReference>
<dbReference type="PANTHER" id="PTHR45647">
    <property type="entry name" value="OS02G0152300 PROTEIN"/>
    <property type="match status" value="1"/>
</dbReference>
<dbReference type="InterPro" id="IPR001245">
    <property type="entry name" value="Ser-Thr/Tyr_kinase_cat_dom"/>
</dbReference>
<comment type="catalytic activity">
    <reaction evidence="1">
        <text>S-ubiquitinyl-[E2 ubiquitin-conjugating enzyme]-L-cysteine + [acceptor protein]-L-lysine = [E2 ubiquitin-conjugating enzyme]-L-cysteine + N(6)-ubiquitinyl-[acceptor protein]-L-lysine.</text>
        <dbReference type="EC" id="2.3.2.27"/>
    </reaction>
</comment>
<feature type="region of interest" description="Disordered" evidence="10">
    <location>
        <begin position="471"/>
        <end position="496"/>
    </location>
</feature>
<keyword evidence="6" id="KW-0833">Ubl conjugation pathway</keyword>
<dbReference type="InterPro" id="IPR000719">
    <property type="entry name" value="Prot_kinase_dom"/>
</dbReference>
<dbReference type="GO" id="GO:0005524">
    <property type="term" value="F:ATP binding"/>
    <property type="evidence" value="ECO:0007669"/>
    <property type="project" value="UniProtKB-KW"/>
</dbReference>
<dbReference type="SMART" id="SM00220">
    <property type="entry name" value="S_TKc"/>
    <property type="match status" value="1"/>
</dbReference>
<dbReference type="GO" id="GO:0004674">
    <property type="term" value="F:protein serine/threonine kinase activity"/>
    <property type="evidence" value="ECO:0007669"/>
    <property type="project" value="UniProtKB-KW"/>
</dbReference>
<feature type="compositionally biased region" description="Basic and acidic residues" evidence="10">
    <location>
        <begin position="471"/>
        <end position="489"/>
    </location>
</feature>
<dbReference type="SUPFAM" id="SSF52402">
    <property type="entry name" value="Adenine nucleotide alpha hydrolases-like"/>
    <property type="match status" value="1"/>
</dbReference>
<dbReference type="InterPro" id="IPR011009">
    <property type="entry name" value="Kinase-like_dom_sf"/>
</dbReference>
<keyword evidence="4" id="KW-0547">Nucleotide-binding</keyword>
<name>A0AAW1NC11_SAPOF</name>
<evidence type="ECO:0000313" key="12">
    <source>
        <dbReference type="EMBL" id="KAK9755978.1"/>
    </source>
</evidence>
<keyword evidence="7" id="KW-0067">ATP-binding</keyword>
<gene>
    <name evidence="12" type="ORF">RND81_01G064300</name>
</gene>
<feature type="domain" description="Protein kinase" evidence="11">
    <location>
        <begin position="519"/>
        <end position="782"/>
    </location>
</feature>
<feature type="region of interest" description="Disordered" evidence="10">
    <location>
        <begin position="194"/>
        <end position="239"/>
    </location>
</feature>
<proteinExistence type="predicted"/>
<evidence type="ECO:0000256" key="10">
    <source>
        <dbReference type="SAM" id="MobiDB-lite"/>
    </source>
</evidence>
<evidence type="ECO:0000256" key="7">
    <source>
        <dbReference type="ARBA" id="ARBA00022840"/>
    </source>
</evidence>
<keyword evidence="5" id="KW-0418">Kinase</keyword>
<comment type="caution">
    <text evidence="12">The sequence shown here is derived from an EMBL/GenBank/DDBJ whole genome shotgun (WGS) entry which is preliminary data.</text>
</comment>
<dbReference type="Proteomes" id="UP001443914">
    <property type="component" value="Unassembled WGS sequence"/>
</dbReference>
<feature type="compositionally biased region" description="Basic and acidic residues" evidence="10">
    <location>
        <begin position="268"/>
        <end position="286"/>
    </location>
</feature>